<dbReference type="PROSITE" id="PS51666">
    <property type="entry name" value="QLQ"/>
    <property type="match status" value="1"/>
</dbReference>
<dbReference type="GO" id="GO:0099402">
    <property type="term" value="P:plant organ development"/>
    <property type="evidence" value="ECO:0007669"/>
    <property type="project" value="UniProtKB-ARBA"/>
</dbReference>
<evidence type="ECO:0000259" key="8">
    <source>
        <dbReference type="PROSITE" id="PS51667"/>
    </source>
</evidence>
<dbReference type="InterPro" id="IPR014978">
    <property type="entry name" value="Gln-Leu-Gln_QLQ"/>
</dbReference>
<protein>
    <recommendedName>
        <fullName evidence="5">Growth-regulating factor</fullName>
    </recommendedName>
</protein>
<evidence type="ECO:0000256" key="1">
    <source>
        <dbReference type="ARBA" id="ARBA00004123"/>
    </source>
</evidence>
<comment type="caution">
    <text evidence="9">The sequence shown here is derived from an EMBL/GenBank/DDBJ whole genome shotgun (WGS) entry which is preliminary data.</text>
</comment>
<feature type="region of interest" description="Disordered" evidence="6">
    <location>
        <begin position="223"/>
        <end position="253"/>
    </location>
</feature>
<dbReference type="EMBL" id="JAVIJP010000013">
    <property type="protein sequence ID" value="KAL3645506.1"/>
    <property type="molecule type" value="Genomic_DNA"/>
</dbReference>
<evidence type="ECO:0000256" key="2">
    <source>
        <dbReference type="ARBA" id="ARBA00008122"/>
    </source>
</evidence>
<dbReference type="PANTHER" id="PTHR31602:SF3">
    <property type="entry name" value="GROWTH-REGULATING FACTOR 8"/>
    <property type="match status" value="1"/>
</dbReference>
<evidence type="ECO:0000313" key="10">
    <source>
        <dbReference type="Proteomes" id="UP001632038"/>
    </source>
</evidence>
<dbReference type="Pfam" id="PF08879">
    <property type="entry name" value="WRC"/>
    <property type="match status" value="1"/>
</dbReference>
<proteinExistence type="inferred from homology"/>
<dbReference type="AlphaFoldDB" id="A0ABD3DXH4"/>
<organism evidence="9 10">
    <name type="scientific">Castilleja foliolosa</name>
    <dbReference type="NCBI Taxonomy" id="1961234"/>
    <lineage>
        <taxon>Eukaryota</taxon>
        <taxon>Viridiplantae</taxon>
        <taxon>Streptophyta</taxon>
        <taxon>Embryophyta</taxon>
        <taxon>Tracheophyta</taxon>
        <taxon>Spermatophyta</taxon>
        <taxon>Magnoliopsida</taxon>
        <taxon>eudicotyledons</taxon>
        <taxon>Gunneridae</taxon>
        <taxon>Pentapetalae</taxon>
        <taxon>asterids</taxon>
        <taxon>lamiids</taxon>
        <taxon>Lamiales</taxon>
        <taxon>Orobanchaceae</taxon>
        <taxon>Pedicularideae</taxon>
        <taxon>Castillejinae</taxon>
        <taxon>Castilleja</taxon>
    </lineage>
</organism>
<keyword evidence="5" id="KW-0805">Transcription regulation</keyword>
<feature type="compositionally biased region" description="Polar residues" evidence="6">
    <location>
        <begin position="174"/>
        <end position="195"/>
    </location>
</feature>
<feature type="domain" description="WRC" evidence="8">
    <location>
        <begin position="130"/>
        <end position="174"/>
    </location>
</feature>
<dbReference type="GO" id="GO:0005634">
    <property type="term" value="C:nucleus"/>
    <property type="evidence" value="ECO:0007669"/>
    <property type="project" value="UniProtKB-SubCell"/>
</dbReference>
<keyword evidence="10" id="KW-1185">Reference proteome</keyword>
<dbReference type="InterPro" id="IPR031137">
    <property type="entry name" value="GRF"/>
</dbReference>
<comment type="caution">
    <text evidence="4">Lacks conserved residue(s) required for the propagation of feature annotation.</text>
</comment>
<comment type="subcellular location">
    <subcellularLocation>
        <location evidence="1 5">Nucleus</location>
    </subcellularLocation>
</comment>
<dbReference type="GO" id="GO:0006351">
    <property type="term" value="P:DNA-templated transcription"/>
    <property type="evidence" value="ECO:0007669"/>
    <property type="project" value="UniProtKB-UniRule"/>
</dbReference>
<dbReference type="PROSITE" id="PS51667">
    <property type="entry name" value="WRC"/>
    <property type="match status" value="1"/>
</dbReference>
<evidence type="ECO:0000256" key="6">
    <source>
        <dbReference type="SAM" id="MobiDB-lite"/>
    </source>
</evidence>
<dbReference type="Proteomes" id="UP001632038">
    <property type="component" value="Unassembled WGS sequence"/>
</dbReference>
<evidence type="ECO:0000259" key="7">
    <source>
        <dbReference type="PROSITE" id="PS51666"/>
    </source>
</evidence>
<comment type="similarity">
    <text evidence="2 5">Belongs to the GRF family.</text>
</comment>
<evidence type="ECO:0000256" key="4">
    <source>
        <dbReference type="PROSITE-ProRule" id="PRU01002"/>
    </source>
</evidence>
<keyword evidence="3 5" id="KW-0539">Nucleus</keyword>
<evidence type="ECO:0000256" key="3">
    <source>
        <dbReference type="ARBA" id="ARBA00023242"/>
    </source>
</evidence>
<evidence type="ECO:0000256" key="5">
    <source>
        <dbReference type="RuleBase" id="RU367127"/>
    </source>
</evidence>
<gene>
    <name evidence="9" type="ORF">CASFOL_010686</name>
</gene>
<accession>A0ABD3DXH4</accession>
<reference evidence="10" key="1">
    <citation type="journal article" date="2024" name="IScience">
        <title>Strigolactones Initiate the Formation of Haustorium-like Structures in Castilleja.</title>
        <authorList>
            <person name="Buerger M."/>
            <person name="Peterson D."/>
            <person name="Chory J."/>
        </authorList>
    </citation>
    <scope>NUCLEOTIDE SEQUENCE [LARGE SCALE GENOMIC DNA]</scope>
</reference>
<comment type="domain">
    <text evidence="5">The QLQ domain and WRC domain may be involved in protein-protein interaction and DNA-binding, respectively.</text>
</comment>
<comment type="function">
    <text evidence="5">Transcription activator.</text>
</comment>
<dbReference type="PANTHER" id="PTHR31602">
    <property type="entry name" value="GROWTH-REGULATING FACTOR 5"/>
    <property type="match status" value="1"/>
</dbReference>
<keyword evidence="5" id="KW-0804">Transcription</keyword>
<dbReference type="Pfam" id="PF08880">
    <property type="entry name" value="QLQ"/>
    <property type="match status" value="1"/>
</dbReference>
<keyword evidence="5" id="KW-0010">Activator</keyword>
<dbReference type="InterPro" id="IPR014977">
    <property type="entry name" value="WRC_dom"/>
</dbReference>
<feature type="domain" description="QLQ" evidence="7">
    <location>
        <begin position="73"/>
        <end position="108"/>
    </location>
</feature>
<dbReference type="GO" id="GO:0005524">
    <property type="term" value="F:ATP binding"/>
    <property type="evidence" value="ECO:0007669"/>
    <property type="project" value="UniProtKB-UniRule"/>
</dbReference>
<sequence>MRNGNERKSSPLHCDIGLGLKMQLQPTQSYTSGGPLFSYTSNRVADCVGDIHQSSFQNTPFRPPGLMMSGKALFTESQWQEFEKQNMIHKYLSASAPVPHQLLLSSSSSLPQSNMASGFELRFGKSGCSDPEPWRCKRTDGKKWRCSRDVAPHHKYCERHAQKTRSRSRKHVEITSQPQTITNRSTSQSSPSYEQTRSIEWFMRGGGSSSTSTTITPVPASKHLQKWQQQITQMPPDYKEKAPSRNKNVSSLYQPQQDYEENQGFYAPDTSNINKHHKMDLSHTTQTTRHFNFIDSWEKDIGIDIGLSTKDKSFLHSSLSLSMLGRNNNNNSSSGLGDNEDDENGHLGISNVSWMNVMSSAAPGGPLGEALCLGNASTTWGGSNLASPARGYSNNNSNNTNSSSCSKSSCHIAHNFIG</sequence>
<evidence type="ECO:0000313" key="9">
    <source>
        <dbReference type="EMBL" id="KAL3645506.1"/>
    </source>
</evidence>
<feature type="compositionally biased region" description="Basic residues" evidence="6">
    <location>
        <begin position="158"/>
        <end position="170"/>
    </location>
</feature>
<dbReference type="SMART" id="SM00951">
    <property type="entry name" value="QLQ"/>
    <property type="match status" value="1"/>
</dbReference>
<feature type="region of interest" description="Disordered" evidence="6">
    <location>
        <begin position="158"/>
        <end position="195"/>
    </location>
</feature>
<name>A0ABD3DXH4_9LAMI</name>